<evidence type="ECO:0000313" key="3">
    <source>
        <dbReference type="EMBL" id="NNG80297.1"/>
    </source>
</evidence>
<dbReference type="Proteomes" id="UP000549517">
    <property type="component" value="Unassembled WGS sequence"/>
</dbReference>
<evidence type="ECO:0000256" key="1">
    <source>
        <dbReference type="SAM" id="MobiDB-lite"/>
    </source>
</evidence>
<dbReference type="RefSeq" id="WP_170275055.1">
    <property type="nucleotide sequence ID" value="NZ_BAAAKH010000004.1"/>
</dbReference>
<comment type="caution">
    <text evidence="3">The sequence shown here is derived from an EMBL/GenBank/DDBJ whole genome shotgun (WGS) entry which is preliminary data.</text>
</comment>
<evidence type="ECO:0000256" key="2">
    <source>
        <dbReference type="SAM" id="Phobius"/>
    </source>
</evidence>
<evidence type="ECO:0000313" key="4">
    <source>
        <dbReference type="Proteomes" id="UP000549517"/>
    </source>
</evidence>
<name>A0A849ATQ2_9MICO</name>
<feature type="transmembrane region" description="Helical" evidence="2">
    <location>
        <begin position="32"/>
        <end position="53"/>
    </location>
</feature>
<dbReference type="EMBL" id="JABEMC010000013">
    <property type="protein sequence ID" value="NNG80297.1"/>
    <property type="molecule type" value="Genomic_DNA"/>
</dbReference>
<organism evidence="3 4">
    <name type="scientific">Brevibacterium luteolum</name>
    <dbReference type="NCBI Taxonomy" id="199591"/>
    <lineage>
        <taxon>Bacteria</taxon>
        <taxon>Bacillati</taxon>
        <taxon>Actinomycetota</taxon>
        <taxon>Actinomycetes</taxon>
        <taxon>Micrococcales</taxon>
        <taxon>Brevibacteriaceae</taxon>
        <taxon>Brevibacterium</taxon>
    </lineage>
</organism>
<protein>
    <submittedName>
        <fullName evidence="3">Uncharacterized protein</fullName>
    </submittedName>
</protein>
<accession>A0A849ATQ2</accession>
<feature type="transmembrane region" description="Helical" evidence="2">
    <location>
        <begin position="110"/>
        <end position="130"/>
    </location>
</feature>
<keyword evidence="2" id="KW-0812">Transmembrane</keyword>
<proteinExistence type="predicted"/>
<feature type="transmembrane region" description="Helical" evidence="2">
    <location>
        <begin position="73"/>
        <end position="98"/>
    </location>
</feature>
<keyword evidence="2" id="KW-1133">Transmembrane helix</keyword>
<gene>
    <name evidence="3" type="ORF">HLA91_13100</name>
</gene>
<keyword evidence="2" id="KW-0472">Membrane</keyword>
<dbReference type="AlphaFoldDB" id="A0A849ATQ2"/>
<feature type="region of interest" description="Disordered" evidence="1">
    <location>
        <begin position="1"/>
        <end position="20"/>
    </location>
</feature>
<reference evidence="3 4" key="1">
    <citation type="submission" date="2020-05" db="EMBL/GenBank/DDBJ databases">
        <title>MicrobeNet Type strains.</title>
        <authorList>
            <person name="Nicholson A.C."/>
        </authorList>
    </citation>
    <scope>NUCLEOTIDE SEQUENCE [LARGE SCALE GENOMIC DNA]</scope>
    <source>
        <strain evidence="3 4">CCUG 46604</strain>
    </source>
</reference>
<sequence length="138" mass="15118">MTCFSPDDAEDSMNQHSEYSQVARDPERRDRLIKALPLLIAAIVSFPLVWLSLRFSLMVGQIAYYVILMGTSALNILGLGIMTLLGAAGLIGAIVCLWRGFKHRTWKWRIGWALGAIACAGALPLSWVLLGYTSGPPL</sequence>